<name>A0ABD0WR52_UMBPY</name>
<keyword evidence="2" id="KW-1185">Reference proteome</keyword>
<protein>
    <submittedName>
        <fullName evidence="1">Uncharacterized protein</fullName>
    </submittedName>
</protein>
<accession>A0ABD0WR52</accession>
<dbReference type="Proteomes" id="UP001557470">
    <property type="component" value="Unassembled WGS sequence"/>
</dbReference>
<dbReference type="AlphaFoldDB" id="A0ABD0WR52"/>
<evidence type="ECO:0000313" key="2">
    <source>
        <dbReference type="Proteomes" id="UP001557470"/>
    </source>
</evidence>
<reference evidence="1 2" key="1">
    <citation type="submission" date="2024-06" db="EMBL/GenBank/DDBJ databases">
        <authorList>
            <person name="Pan Q."/>
            <person name="Wen M."/>
            <person name="Jouanno E."/>
            <person name="Zahm M."/>
            <person name="Klopp C."/>
            <person name="Cabau C."/>
            <person name="Louis A."/>
            <person name="Berthelot C."/>
            <person name="Parey E."/>
            <person name="Roest Crollius H."/>
            <person name="Montfort J."/>
            <person name="Robinson-Rechavi M."/>
            <person name="Bouchez O."/>
            <person name="Lampietro C."/>
            <person name="Lopez Roques C."/>
            <person name="Donnadieu C."/>
            <person name="Postlethwait J."/>
            <person name="Bobe J."/>
            <person name="Verreycken H."/>
            <person name="Guiguen Y."/>
        </authorList>
    </citation>
    <scope>NUCLEOTIDE SEQUENCE [LARGE SCALE GENOMIC DNA]</scope>
    <source>
        <strain evidence="1">Up_M1</strain>
        <tissue evidence="1">Testis</tissue>
    </source>
</reference>
<dbReference type="EMBL" id="JAGEUA010000008">
    <property type="protein sequence ID" value="KAL0968036.1"/>
    <property type="molecule type" value="Genomic_DNA"/>
</dbReference>
<sequence length="85" mass="9667">MSSYTASIVFGLTAKHSSSSSVYRSAQLHRPLPIGALENKENVTELIRLHEVRKAKGKAEDKSLIWNSHWRRKSLKISIFFTNVL</sequence>
<comment type="caution">
    <text evidence="1">The sequence shown here is derived from an EMBL/GenBank/DDBJ whole genome shotgun (WGS) entry which is preliminary data.</text>
</comment>
<evidence type="ECO:0000313" key="1">
    <source>
        <dbReference type="EMBL" id="KAL0968036.1"/>
    </source>
</evidence>
<organism evidence="1 2">
    <name type="scientific">Umbra pygmaea</name>
    <name type="common">Eastern mudminnow</name>
    <dbReference type="NCBI Taxonomy" id="75934"/>
    <lineage>
        <taxon>Eukaryota</taxon>
        <taxon>Metazoa</taxon>
        <taxon>Chordata</taxon>
        <taxon>Craniata</taxon>
        <taxon>Vertebrata</taxon>
        <taxon>Euteleostomi</taxon>
        <taxon>Actinopterygii</taxon>
        <taxon>Neopterygii</taxon>
        <taxon>Teleostei</taxon>
        <taxon>Protacanthopterygii</taxon>
        <taxon>Esociformes</taxon>
        <taxon>Umbridae</taxon>
        <taxon>Umbra</taxon>
    </lineage>
</organism>
<proteinExistence type="predicted"/>
<gene>
    <name evidence="1" type="ORF">UPYG_G00261430</name>
</gene>